<dbReference type="EMBL" id="LKCN02000001">
    <property type="protein sequence ID" value="RCI16669.1"/>
    <property type="molecule type" value="Genomic_DNA"/>
</dbReference>
<evidence type="ECO:0000256" key="2">
    <source>
        <dbReference type="SAM" id="SignalP"/>
    </source>
</evidence>
<dbReference type="Proteomes" id="UP000253664">
    <property type="component" value="Unassembled WGS sequence"/>
</dbReference>
<feature type="signal peptide" evidence="2">
    <location>
        <begin position="1"/>
        <end position="23"/>
    </location>
</feature>
<dbReference type="GO" id="GO:0031501">
    <property type="term" value="C:mannosyltransferase complex"/>
    <property type="evidence" value="ECO:0007669"/>
    <property type="project" value="TreeGrafter"/>
</dbReference>
<evidence type="ECO:0008006" key="5">
    <source>
        <dbReference type="Google" id="ProtNLM"/>
    </source>
</evidence>
<dbReference type="PANTHER" id="PTHR28022:SF1">
    <property type="entry name" value="GPI MANNOSYLTRANSFERASE 2 SUBUNIT PGA1"/>
    <property type="match status" value="1"/>
</dbReference>
<keyword evidence="1" id="KW-0472">Membrane</keyword>
<accession>A0A367LQI2</accession>
<comment type="caution">
    <text evidence="3">The sequence shown here is derived from an EMBL/GenBank/DDBJ whole genome shotgun (WGS) entry which is preliminary data.</text>
</comment>
<gene>
    <name evidence="3" type="ORF">L249_2213</name>
</gene>
<reference evidence="3 4" key="1">
    <citation type="journal article" date="2015" name="BMC Genomics">
        <title>Insights from the genome of Ophiocordyceps polyrhachis-furcata to pathogenicity and host specificity in insect fungi.</title>
        <authorList>
            <person name="Wichadakul D."/>
            <person name="Kobmoo N."/>
            <person name="Ingsriswang S."/>
            <person name="Tangphatsornruang S."/>
            <person name="Chantasingh D."/>
            <person name="Luangsa-ard J.J."/>
            <person name="Eurwilaichitr L."/>
        </authorList>
    </citation>
    <scope>NUCLEOTIDE SEQUENCE [LARGE SCALE GENOMIC DNA]</scope>
    <source>
        <strain evidence="3 4">BCC 54312</strain>
    </source>
</reference>
<dbReference type="AlphaFoldDB" id="A0A367LQI2"/>
<dbReference type="GO" id="GO:0005789">
    <property type="term" value="C:endoplasmic reticulum membrane"/>
    <property type="evidence" value="ECO:0007669"/>
    <property type="project" value="TreeGrafter"/>
</dbReference>
<name>A0A367LQI2_9HYPO</name>
<evidence type="ECO:0000256" key="1">
    <source>
        <dbReference type="SAM" id="Phobius"/>
    </source>
</evidence>
<dbReference type="OrthoDB" id="3360032at2759"/>
<dbReference type="InterPro" id="IPR019433">
    <property type="entry name" value="GPI_ManTrfase_II_coact_Pga1"/>
</dbReference>
<evidence type="ECO:0000313" key="3">
    <source>
        <dbReference type="EMBL" id="RCI16669.1"/>
    </source>
</evidence>
<dbReference type="PANTHER" id="PTHR28022">
    <property type="entry name" value="GPI MANNOSYLTRANSFERASE 2 SUBUNIT PGA1"/>
    <property type="match status" value="1"/>
</dbReference>
<protein>
    <recommendedName>
        <fullName evidence="5">Protein PBN1</fullName>
    </recommendedName>
</protein>
<organism evidence="3 4">
    <name type="scientific">Ophiocordyceps polyrhachis-furcata BCC 54312</name>
    <dbReference type="NCBI Taxonomy" id="1330021"/>
    <lineage>
        <taxon>Eukaryota</taxon>
        <taxon>Fungi</taxon>
        <taxon>Dikarya</taxon>
        <taxon>Ascomycota</taxon>
        <taxon>Pezizomycotina</taxon>
        <taxon>Sordariomycetes</taxon>
        <taxon>Hypocreomycetidae</taxon>
        <taxon>Hypocreales</taxon>
        <taxon>Ophiocordycipitaceae</taxon>
        <taxon>Ophiocordyceps</taxon>
    </lineage>
</organism>
<keyword evidence="4" id="KW-1185">Reference proteome</keyword>
<feature type="transmembrane region" description="Helical" evidence="1">
    <location>
        <begin position="190"/>
        <end position="216"/>
    </location>
</feature>
<proteinExistence type="predicted"/>
<evidence type="ECO:0000313" key="4">
    <source>
        <dbReference type="Proteomes" id="UP000253664"/>
    </source>
</evidence>
<dbReference type="GO" id="GO:0006506">
    <property type="term" value="P:GPI anchor biosynthetic process"/>
    <property type="evidence" value="ECO:0007669"/>
    <property type="project" value="TreeGrafter"/>
</dbReference>
<dbReference type="GO" id="GO:0000030">
    <property type="term" value="F:mannosyltransferase activity"/>
    <property type="evidence" value="ECO:0007669"/>
    <property type="project" value="TreeGrafter"/>
</dbReference>
<keyword evidence="1" id="KW-1133">Transmembrane helix</keyword>
<keyword evidence="2" id="KW-0732">Signal</keyword>
<feature type="chain" id="PRO_5017033309" description="Protein PBN1" evidence="2">
    <location>
        <begin position="24"/>
        <end position="239"/>
    </location>
</feature>
<keyword evidence="1" id="KW-0812">Transmembrane</keyword>
<sequence length="239" mass="26427">MGRRSRRRPPLLLAITSITSVLANVEKVIFTGPPTVNIPPVKPSLADLGLDFLSPHHTAIRTNLSRIFPADEGLASRGQSTWLLLHHLVEGRQYELRVCWAAVEPTSFTLDVHQLDHAWDTPDLIQSLFDYASSRREVDVPADAGDNTSPQSQESVLLLHVRAAADYFTDDVQLMRHAPPVLVDLILDPFLYNLVPLSLVPTAGFLVLVAVVTWFVAQWVSSGLGSVAQHPEKHAKKQN</sequence>